<organism evidence="1 2">
    <name type="scientific">Prosthecochloris vibrioformis</name>
    <name type="common">Chlorobium vibrioforme</name>
    <dbReference type="NCBI Taxonomy" id="1098"/>
    <lineage>
        <taxon>Bacteria</taxon>
        <taxon>Pseudomonadati</taxon>
        <taxon>Chlorobiota</taxon>
        <taxon>Chlorobiia</taxon>
        <taxon>Chlorobiales</taxon>
        <taxon>Chlorobiaceae</taxon>
        <taxon>Prosthecochloris</taxon>
    </lineage>
</organism>
<reference evidence="1 2" key="1">
    <citation type="submission" date="2019-05" db="EMBL/GenBank/DDBJ databases">
        <title>Draft Whole-Genome sequence of the green sulfur bacterium Prosthecochloris vibrioformis DSM 260.</title>
        <authorList>
            <person name="Meyer T.E."/>
            <person name="Kyndt J.A."/>
        </authorList>
    </citation>
    <scope>NUCLEOTIDE SEQUENCE [LARGE SCALE GENOMIC DNA]</scope>
    <source>
        <strain evidence="1 2">DSM 260</strain>
    </source>
</reference>
<dbReference type="Pfam" id="PF05973">
    <property type="entry name" value="Gp49"/>
    <property type="match status" value="1"/>
</dbReference>
<name>A0A5C4RU26_PROVB</name>
<protein>
    <submittedName>
        <fullName evidence="1">Type II toxin-antitoxin system RelE/ParE family toxin</fullName>
    </submittedName>
</protein>
<dbReference type="AlphaFoldDB" id="A0A5C4RU26"/>
<dbReference type="RefSeq" id="WP_139626972.1">
    <property type="nucleotide sequence ID" value="NZ_VDCI01000012.1"/>
</dbReference>
<proteinExistence type="predicted"/>
<keyword evidence="2" id="KW-1185">Reference proteome</keyword>
<dbReference type="InterPro" id="IPR009241">
    <property type="entry name" value="HigB-like"/>
</dbReference>
<evidence type="ECO:0000313" key="1">
    <source>
        <dbReference type="EMBL" id="TNJ34127.1"/>
    </source>
</evidence>
<dbReference type="EMBL" id="VDCI01000012">
    <property type="protein sequence ID" value="TNJ34127.1"/>
    <property type="molecule type" value="Genomic_DNA"/>
</dbReference>
<dbReference type="Proteomes" id="UP000309544">
    <property type="component" value="Unassembled WGS sequence"/>
</dbReference>
<gene>
    <name evidence="1" type="ORF">FGF68_10275</name>
</gene>
<sequence length="106" mass="12471">MNHTIEYYHPCIEADIDKWPVSIRSNYRHISRLLVKHGPQVRMPHTKAMGDGLFEMRPKGRDGIGRAFYCYLKGKKIIVLHAFIKKTKKTPPKELRIALNRMKEVR</sequence>
<evidence type="ECO:0000313" key="2">
    <source>
        <dbReference type="Proteomes" id="UP000309544"/>
    </source>
</evidence>
<comment type="caution">
    <text evidence="1">The sequence shown here is derived from an EMBL/GenBank/DDBJ whole genome shotgun (WGS) entry which is preliminary data.</text>
</comment>
<accession>A0A5C4RU26</accession>